<dbReference type="Gene3D" id="3.20.20.70">
    <property type="entry name" value="Aldolase class I"/>
    <property type="match status" value="1"/>
</dbReference>
<evidence type="ECO:0000313" key="5">
    <source>
        <dbReference type="EMBL" id="TCK02371.1"/>
    </source>
</evidence>
<evidence type="ECO:0000256" key="3">
    <source>
        <dbReference type="ARBA" id="ARBA00022723"/>
    </source>
</evidence>
<dbReference type="OrthoDB" id="9155960at2"/>
<gene>
    <name evidence="5" type="ORF">CLV83_4556</name>
</gene>
<dbReference type="GO" id="GO:0043720">
    <property type="term" value="F:3-keto-5-aminohexanoate cleavage activity"/>
    <property type="evidence" value="ECO:0007669"/>
    <property type="project" value="InterPro"/>
</dbReference>
<evidence type="ECO:0000256" key="1">
    <source>
        <dbReference type="ARBA" id="ARBA00001947"/>
    </source>
</evidence>
<dbReference type="InterPro" id="IPR013785">
    <property type="entry name" value="Aldolase_TIM"/>
</dbReference>
<keyword evidence="3" id="KW-0479">Metal-binding</keyword>
<dbReference type="InterPro" id="IPR008567">
    <property type="entry name" value="BKACE"/>
</dbReference>
<reference evidence="5 6" key="1">
    <citation type="submission" date="2019-03" db="EMBL/GenBank/DDBJ databases">
        <title>Genomic Encyclopedia of Archaeal and Bacterial Type Strains, Phase II (KMG-II): from individual species to whole genera.</title>
        <authorList>
            <person name="Goeker M."/>
        </authorList>
    </citation>
    <scope>NUCLEOTIDE SEQUENCE [LARGE SCALE GENOMIC DNA]</scope>
    <source>
        <strain evidence="5 6">DSM 27697</strain>
    </source>
</reference>
<comment type="cofactor">
    <cofactor evidence="1">
        <name>Zn(2+)</name>
        <dbReference type="ChEBI" id="CHEBI:29105"/>
    </cofactor>
</comment>
<dbReference type="PANTHER" id="PTHR37418">
    <property type="entry name" value="3-KETO-5-AMINOHEXANOATE CLEAVAGE ENZYME-RELATED"/>
    <property type="match status" value="1"/>
</dbReference>
<protein>
    <submittedName>
        <fullName evidence="5">Uncharacterized protein (DUF849 family)</fullName>
    </submittedName>
</protein>
<evidence type="ECO:0000256" key="2">
    <source>
        <dbReference type="ARBA" id="ARBA00022679"/>
    </source>
</evidence>
<dbReference type="EMBL" id="SMFU01000015">
    <property type="protein sequence ID" value="TCK02371.1"/>
    <property type="molecule type" value="Genomic_DNA"/>
</dbReference>
<sequence length="275" mass="30507">MRDDERLIIVAPNGARRTHQDHPALPVTPEEIADTVAACAEAGAAMVHLHARTPNGEHSLEISDNIAVLEEVRRRVGDRVIIQVTTEAVGRYQPAQQMALIRALEPEAASFALRELIPSPEYEAGAAEFFHWCAERNILAQYILYSEQDLLYYLSLIERELLPKQRHHLLFVLGRYATDQQSTPDDLLPFTALLPRLHGRRWAVCAFGAREQECLLSAAQLGGDLRVGFENNLQAANGELASSNADQVYSLVTALKARGLSPVNVNSLRCDPEIL</sequence>
<dbReference type="GO" id="GO:0046872">
    <property type="term" value="F:metal ion binding"/>
    <property type="evidence" value="ECO:0007669"/>
    <property type="project" value="UniProtKB-KW"/>
</dbReference>
<dbReference type="Pfam" id="PF05853">
    <property type="entry name" value="BKACE"/>
    <property type="match status" value="1"/>
</dbReference>
<dbReference type="Proteomes" id="UP000294546">
    <property type="component" value="Unassembled WGS sequence"/>
</dbReference>
<proteinExistence type="predicted"/>
<dbReference type="PANTHER" id="PTHR37418:SF2">
    <property type="entry name" value="3-KETO-5-AMINOHEXANOATE CLEAVAGE ENZYME"/>
    <property type="match status" value="1"/>
</dbReference>
<comment type="caution">
    <text evidence="5">The sequence shown here is derived from an EMBL/GenBank/DDBJ whole genome shotgun (WGS) entry which is preliminary data.</text>
</comment>
<dbReference type="AlphaFoldDB" id="A0A4R1G6K6"/>
<accession>A0A4R1G6K6</accession>
<keyword evidence="6" id="KW-1185">Reference proteome</keyword>
<organism evidence="5 6">
    <name type="scientific">Marinobacterium mangrovicola</name>
    <dbReference type="NCBI Taxonomy" id="1476959"/>
    <lineage>
        <taxon>Bacteria</taxon>
        <taxon>Pseudomonadati</taxon>
        <taxon>Pseudomonadota</taxon>
        <taxon>Gammaproteobacteria</taxon>
        <taxon>Oceanospirillales</taxon>
        <taxon>Oceanospirillaceae</taxon>
        <taxon>Marinobacterium</taxon>
    </lineage>
</organism>
<keyword evidence="4" id="KW-0862">Zinc</keyword>
<evidence type="ECO:0000256" key="4">
    <source>
        <dbReference type="ARBA" id="ARBA00022833"/>
    </source>
</evidence>
<name>A0A4R1G6K6_9GAMM</name>
<keyword evidence="2" id="KW-0808">Transferase</keyword>
<evidence type="ECO:0000313" key="6">
    <source>
        <dbReference type="Proteomes" id="UP000294546"/>
    </source>
</evidence>
<dbReference type="RefSeq" id="WP_132298195.1">
    <property type="nucleotide sequence ID" value="NZ_SMFU01000015.1"/>
</dbReference>